<gene>
    <name evidence="1" type="ORF">S03H2_19588</name>
</gene>
<name>X1GWY5_9ZZZZ</name>
<comment type="caution">
    <text evidence="1">The sequence shown here is derived from an EMBL/GenBank/DDBJ whole genome shotgun (WGS) entry which is preliminary data.</text>
</comment>
<dbReference type="EMBL" id="BARU01010242">
    <property type="protein sequence ID" value="GAH46124.1"/>
    <property type="molecule type" value="Genomic_DNA"/>
</dbReference>
<sequence>GLLGSLRRARWGSVIIRETFVLICSGVSDKKTLQ</sequence>
<reference evidence="1" key="1">
    <citation type="journal article" date="2014" name="Front. Microbiol.">
        <title>High frequency of phylogenetically diverse reductive dehalogenase-homologous genes in deep subseafloor sedimentary metagenomes.</title>
        <authorList>
            <person name="Kawai M."/>
            <person name="Futagami T."/>
            <person name="Toyoda A."/>
            <person name="Takaki Y."/>
            <person name="Nishi S."/>
            <person name="Hori S."/>
            <person name="Arai W."/>
            <person name="Tsubouchi T."/>
            <person name="Morono Y."/>
            <person name="Uchiyama I."/>
            <person name="Ito T."/>
            <person name="Fujiyama A."/>
            <person name="Inagaki F."/>
            <person name="Takami H."/>
        </authorList>
    </citation>
    <scope>NUCLEOTIDE SEQUENCE</scope>
    <source>
        <strain evidence="1">Expedition CK06-06</strain>
    </source>
</reference>
<proteinExistence type="predicted"/>
<feature type="non-terminal residue" evidence="1">
    <location>
        <position position="1"/>
    </location>
</feature>
<protein>
    <submittedName>
        <fullName evidence="1">Uncharacterized protein</fullName>
    </submittedName>
</protein>
<accession>X1GWY5</accession>
<dbReference type="AlphaFoldDB" id="X1GWY5"/>
<organism evidence="1">
    <name type="scientific">marine sediment metagenome</name>
    <dbReference type="NCBI Taxonomy" id="412755"/>
    <lineage>
        <taxon>unclassified sequences</taxon>
        <taxon>metagenomes</taxon>
        <taxon>ecological metagenomes</taxon>
    </lineage>
</organism>
<evidence type="ECO:0000313" key="1">
    <source>
        <dbReference type="EMBL" id="GAH46124.1"/>
    </source>
</evidence>